<sequence length="371" mass="38863">MAARSTAADPAYWCFVLLGAGTLFPWNAVITAADYWEARYPGKHTDRLLTVSYLPANLVVIAAMVHYHAHMRPRLRIMGGLLGFTLAVSAVPLIDLAPGSTATLTATLLLVALCGVCDGLAQGALFGQVALLPPRYTQALVAGTAASGVVVSLLRVATKATLPDTEQGLQRSANLYFCIAAMVCAACTAVYAYVLPRLPSLRQYRHAALEEALQEEALAASTMLIYVVTLSIFPGVLAEDVHSAELGSWYPVWLITAFNIADMAGKAATGADSLRLRRKGAILGAVLARVLFIPAFHLAAVTHSSTALAPLIIGALTCLLGATNGYLTACAMIEGPAGVAASQREQAGNLMVLALILGLCIGAACGFLWLL</sequence>
<dbReference type="Proteomes" id="UP000008141">
    <property type="component" value="Unassembled WGS sequence"/>
</dbReference>
<comment type="similarity">
    <text evidence="2">Belongs to the SLC29A/ENT transporter (TC 2.A.57) family.</text>
</comment>
<keyword evidence="3" id="KW-0813">Transport</keyword>
<gene>
    <name evidence="8" type="ORF">CHLNCDRAFT_37317</name>
</gene>
<feature type="transmembrane region" description="Helical" evidence="7">
    <location>
        <begin position="48"/>
        <end position="65"/>
    </location>
</feature>
<feature type="transmembrane region" description="Helical" evidence="7">
    <location>
        <begin position="173"/>
        <end position="196"/>
    </location>
</feature>
<feature type="transmembrane region" description="Helical" evidence="7">
    <location>
        <begin position="106"/>
        <end position="127"/>
    </location>
</feature>
<evidence type="ECO:0000313" key="8">
    <source>
        <dbReference type="EMBL" id="EFN51734.1"/>
    </source>
</evidence>
<organism evidence="9">
    <name type="scientific">Chlorella variabilis</name>
    <name type="common">Green alga</name>
    <dbReference type="NCBI Taxonomy" id="554065"/>
    <lineage>
        <taxon>Eukaryota</taxon>
        <taxon>Viridiplantae</taxon>
        <taxon>Chlorophyta</taxon>
        <taxon>core chlorophytes</taxon>
        <taxon>Trebouxiophyceae</taxon>
        <taxon>Chlorellales</taxon>
        <taxon>Chlorellaceae</taxon>
        <taxon>Chlorella clade</taxon>
        <taxon>Chlorella</taxon>
    </lineage>
</organism>
<evidence type="ECO:0000256" key="6">
    <source>
        <dbReference type="ARBA" id="ARBA00023136"/>
    </source>
</evidence>
<dbReference type="PANTHER" id="PTHR10332:SF10">
    <property type="entry name" value="EQUILIBRATIVE NUCLEOSIDE TRANSPORTER 4"/>
    <property type="match status" value="1"/>
</dbReference>
<feature type="transmembrane region" description="Helical" evidence="7">
    <location>
        <begin position="350"/>
        <end position="370"/>
    </location>
</feature>
<evidence type="ECO:0000256" key="3">
    <source>
        <dbReference type="ARBA" id="ARBA00022448"/>
    </source>
</evidence>
<dbReference type="GO" id="GO:0005337">
    <property type="term" value="F:nucleoside transmembrane transporter activity"/>
    <property type="evidence" value="ECO:0007669"/>
    <property type="project" value="InterPro"/>
</dbReference>
<evidence type="ECO:0000256" key="5">
    <source>
        <dbReference type="ARBA" id="ARBA00022989"/>
    </source>
</evidence>
<dbReference type="OrthoDB" id="1856718at2759"/>
<dbReference type="InParanoid" id="E1ZR83"/>
<dbReference type="Pfam" id="PF01733">
    <property type="entry name" value="Nucleoside_tran"/>
    <property type="match status" value="2"/>
</dbReference>
<dbReference type="InterPro" id="IPR002259">
    <property type="entry name" value="Eqnu_transpt"/>
</dbReference>
<keyword evidence="5 7" id="KW-1133">Transmembrane helix</keyword>
<dbReference type="GeneID" id="17351134"/>
<comment type="subcellular location">
    <subcellularLocation>
        <location evidence="1">Membrane</location>
        <topology evidence="1">Multi-pass membrane protein</topology>
    </subcellularLocation>
</comment>
<name>E1ZR83_CHLVA</name>
<keyword evidence="4 7" id="KW-0812">Transmembrane</keyword>
<dbReference type="PANTHER" id="PTHR10332">
    <property type="entry name" value="EQUILIBRATIVE NUCLEOSIDE TRANSPORTER"/>
    <property type="match status" value="1"/>
</dbReference>
<reference evidence="8 9" key="1">
    <citation type="journal article" date="2010" name="Plant Cell">
        <title>The Chlorella variabilis NC64A genome reveals adaptation to photosymbiosis, coevolution with viruses, and cryptic sex.</title>
        <authorList>
            <person name="Blanc G."/>
            <person name="Duncan G."/>
            <person name="Agarkova I."/>
            <person name="Borodovsky M."/>
            <person name="Gurnon J."/>
            <person name="Kuo A."/>
            <person name="Lindquist E."/>
            <person name="Lucas S."/>
            <person name="Pangilinan J."/>
            <person name="Polle J."/>
            <person name="Salamov A."/>
            <person name="Terry A."/>
            <person name="Yamada T."/>
            <person name="Dunigan D.D."/>
            <person name="Grigoriev I.V."/>
            <person name="Claverie J.M."/>
            <person name="Van Etten J.L."/>
        </authorList>
    </citation>
    <scope>NUCLEOTIDE SEQUENCE [LARGE SCALE GENOMIC DNA]</scope>
    <source>
        <strain evidence="8 9">NC64A</strain>
    </source>
</reference>
<dbReference type="FunCoup" id="E1ZR83">
    <property type="interactions" value="694"/>
</dbReference>
<dbReference type="AlphaFoldDB" id="E1ZR83"/>
<dbReference type="OMA" id="NEWWFTI"/>
<evidence type="ECO:0000313" key="9">
    <source>
        <dbReference type="Proteomes" id="UP000008141"/>
    </source>
</evidence>
<protein>
    <submittedName>
        <fullName evidence="8">Uncharacterized protein</fullName>
    </submittedName>
</protein>
<dbReference type="RefSeq" id="XP_005843836.1">
    <property type="nucleotide sequence ID" value="XM_005843774.1"/>
</dbReference>
<dbReference type="SUPFAM" id="SSF103473">
    <property type="entry name" value="MFS general substrate transporter"/>
    <property type="match status" value="1"/>
</dbReference>
<feature type="transmembrane region" description="Helical" evidence="7">
    <location>
        <begin position="307"/>
        <end position="329"/>
    </location>
</feature>
<feature type="transmembrane region" description="Helical" evidence="7">
    <location>
        <begin position="77"/>
        <end position="94"/>
    </location>
</feature>
<feature type="transmembrane region" description="Helical" evidence="7">
    <location>
        <begin position="249"/>
        <end position="268"/>
    </location>
</feature>
<evidence type="ECO:0000256" key="7">
    <source>
        <dbReference type="SAM" id="Phobius"/>
    </source>
</evidence>
<proteinExistence type="inferred from homology"/>
<feature type="transmembrane region" description="Helical" evidence="7">
    <location>
        <begin position="280"/>
        <end position="301"/>
    </location>
</feature>
<dbReference type="EMBL" id="GL433861">
    <property type="protein sequence ID" value="EFN51734.1"/>
    <property type="molecule type" value="Genomic_DNA"/>
</dbReference>
<feature type="transmembrane region" description="Helical" evidence="7">
    <location>
        <begin position="12"/>
        <end position="36"/>
    </location>
</feature>
<feature type="transmembrane region" description="Helical" evidence="7">
    <location>
        <begin position="139"/>
        <end position="158"/>
    </location>
</feature>
<accession>E1ZR83</accession>
<dbReference type="InterPro" id="IPR036259">
    <property type="entry name" value="MFS_trans_sf"/>
</dbReference>
<keyword evidence="9" id="KW-1185">Reference proteome</keyword>
<dbReference type="GO" id="GO:0005886">
    <property type="term" value="C:plasma membrane"/>
    <property type="evidence" value="ECO:0007669"/>
    <property type="project" value="TreeGrafter"/>
</dbReference>
<dbReference type="eggNOG" id="KOG1479">
    <property type="taxonomic scope" value="Eukaryota"/>
</dbReference>
<evidence type="ECO:0000256" key="4">
    <source>
        <dbReference type="ARBA" id="ARBA00022692"/>
    </source>
</evidence>
<keyword evidence="6 7" id="KW-0472">Membrane</keyword>
<evidence type="ECO:0000256" key="2">
    <source>
        <dbReference type="ARBA" id="ARBA00007965"/>
    </source>
</evidence>
<feature type="transmembrane region" description="Helical" evidence="7">
    <location>
        <begin position="217"/>
        <end position="237"/>
    </location>
</feature>
<dbReference type="KEGG" id="cvr:CHLNCDRAFT_37317"/>
<evidence type="ECO:0000256" key="1">
    <source>
        <dbReference type="ARBA" id="ARBA00004141"/>
    </source>
</evidence>
<dbReference type="PIRSF" id="PIRSF016379">
    <property type="entry name" value="ENT"/>
    <property type="match status" value="1"/>
</dbReference>